<feature type="domain" description="DUF6598" evidence="1">
    <location>
        <begin position="56"/>
        <end position="308"/>
    </location>
</feature>
<evidence type="ECO:0000313" key="3">
    <source>
        <dbReference type="Proteomes" id="UP000595140"/>
    </source>
</evidence>
<name>A0A484MTS9_9ASTE</name>
<reference evidence="2 3" key="1">
    <citation type="submission" date="2018-04" db="EMBL/GenBank/DDBJ databases">
        <authorList>
            <person name="Vogel A."/>
        </authorList>
    </citation>
    <scope>NUCLEOTIDE SEQUENCE [LARGE SCALE GENOMIC DNA]</scope>
</reference>
<proteinExistence type="predicted"/>
<dbReference type="InterPro" id="IPR046533">
    <property type="entry name" value="DUF6598"/>
</dbReference>
<dbReference type="AlphaFoldDB" id="A0A484MTS9"/>
<feature type="domain" description="DUF6598" evidence="1">
    <location>
        <begin position="375"/>
        <end position="613"/>
    </location>
</feature>
<accession>A0A484MTS9</accession>
<dbReference type="EMBL" id="OOIL02004480">
    <property type="protein sequence ID" value="VFQ91837.1"/>
    <property type="molecule type" value="Genomic_DNA"/>
</dbReference>
<dbReference type="PANTHER" id="PTHR33065">
    <property type="entry name" value="OS07G0486400 PROTEIN"/>
    <property type="match status" value="1"/>
</dbReference>
<dbReference type="OrthoDB" id="1744787at2759"/>
<dbReference type="PANTHER" id="PTHR33065:SF88">
    <property type="entry name" value="OS11G0104220 PROTEIN"/>
    <property type="match status" value="1"/>
</dbReference>
<protein>
    <recommendedName>
        <fullName evidence="1">DUF6598 domain-containing protein</fullName>
    </recommendedName>
</protein>
<sequence>MVGNHSLLGVTEAQYQFLTQQYPSVEKFHAKLAKKHADLTTTPKKLIHTHVLGTPLIEVLCVKIVNNEGSAGAFQVYGTIVLIDGEGAAFNLYDRREADAETVTVGGSLTLVMPEGRAMCASGRIYLQIQLNDATQRAVFANGLHSWDYNSKDDYDVVQTKKFGSAVMECITYRHADIATIDITLVRGTSRMDDNGFGGRIANGGTVEEADVYGEVIAHCCRNYSITLFKRTENESVRLRLGSTIELLRHVVVVPSCSSLVVVPNLRYLDTKENIVSKIVMFDAIHDSFGLGVERDVDGENGHICVKVDWSHAYMQPQLKRKLKDTTMSDSEVRKRAHLASPEQDVADLNGNRGPHALPVPELEELSPEYDDDAMVEVFSVTIGSAFDEEPFENVHGTIKFRNYELVEEFIFNKGLENGTRVLSNQHLELMTPKRRLFGSDVHFEVDLEDGDGRVISHGDVFWTEVTTQEPIDWYGKHLCSIVRGNIGYAALHYMLITNGVLATVRVCIKRGGRNNHTITPPPSNNVRGSIFAEYSECQYATWYDKEHYRHRLFQSEEEVDMTMPCSGLFEVALKKSAVMVPRTSALIIDLDLTLEGTGSPSSFRGRLTFNIEMDRGRELSIKGSCGNATAEVSVLWSQVFREISTPKHGDRVPFDLDSALERSRDQFFAFSLYDDDSDSDTWCSQYLGSPVTMQVLSEGI</sequence>
<gene>
    <name evidence="2" type="ORF">CCAM_LOCUS33613</name>
</gene>
<evidence type="ECO:0000313" key="2">
    <source>
        <dbReference type="EMBL" id="VFQ91837.1"/>
    </source>
</evidence>
<dbReference type="Pfam" id="PF20241">
    <property type="entry name" value="DUF6598"/>
    <property type="match status" value="2"/>
</dbReference>
<dbReference type="Proteomes" id="UP000595140">
    <property type="component" value="Unassembled WGS sequence"/>
</dbReference>
<keyword evidence="3" id="KW-1185">Reference proteome</keyword>
<evidence type="ECO:0000259" key="1">
    <source>
        <dbReference type="Pfam" id="PF20241"/>
    </source>
</evidence>
<organism evidence="2 3">
    <name type="scientific">Cuscuta campestris</name>
    <dbReference type="NCBI Taxonomy" id="132261"/>
    <lineage>
        <taxon>Eukaryota</taxon>
        <taxon>Viridiplantae</taxon>
        <taxon>Streptophyta</taxon>
        <taxon>Embryophyta</taxon>
        <taxon>Tracheophyta</taxon>
        <taxon>Spermatophyta</taxon>
        <taxon>Magnoliopsida</taxon>
        <taxon>eudicotyledons</taxon>
        <taxon>Gunneridae</taxon>
        <taxon>Pentapetalae</taxon>
        <taxon>asterids</taxon>
        <taxon>lamiids</taxon>
        <taxon>Solanales</taxon>
        <taxon>Convolvulaceae</taxon>
        <taxon>Cuscuteae</taxon>
        <taxon>Cuscuta</taxon>
        <taxon>Cuscuta subgen. Grammica</taxon>
        <taxon>Cuscuta sect. Cleistogrammica</taxon>
    </lineage>
</organism>